<organism evidence="1 2">
    <name type="scientific">Roseivivax lentus</name>
    <dbReference type="NCBI Taxonomy" id="633194"/>
    <lineage>
        <taxon>Bacteria</taxon>
        <taxon>Pseudomonadati</taxon>
        <taxon>Pseudomonadota</taxon>
        <taxon>Alphaproteobacteria</taxon>
        <taxon>Rhodobacterales</taxon>
        <taxon>Roseobacteraceae</taxon>
        <taxon>Roseivivax</taxon>
    </lineage>
</organism>
<dbReference type="AlphaFoldDB" id="A0A1N7KFP7"/>
<protein>
    <recommendedName>
        <fullName evidence="3">YgiT-type zinc finger domain-containing protein</fullName>
    </recommendedName>
</protein>
<evidence type="ECO:0000313" key="2">
    <source>
        <dbReference type="Proteomes" id="UP000186684"/>
    </source>
</evidence>
<evidence type="ECO:0000313" key="1">
    <source>
        <dbReference type="EMBL" id="SIS60304.1"/>
    </source>
</evidence>
<proteinExistence type="predicted"/>
<gene>
    <name evidence="1" type="ORF">SAMN05421759_101707</name>
</gene>
<keyword evidence="2" id="KW-1185">Reference proteome</keyword>
<dbReference type="EMBL" id="FTOQ01000001">
    <property type="protein sequence ID" value="SIS60304.1"/>
    <property type="molecule type" value="Genomic_DNA"/>
</dbReference>
<dbReference type="Proteomes" id="UP000186684">
    <property type="component" value="Unassembled WGS sequence"/>
</dbReference>
<evidence type="ECO:0008006" key="3">
    <source>
        <dbReference type="Google" id="ProtNLM"/>
    </source>
</evidence>
<dbReference type="OrthoDB" id="6116181at2"/>
<sequence length="73" mass="7572">MTEYREGDRSRAICSVCGHIVSTTFALRDVPFDAGIGVVPNVLAAVCDNCGGVVAIPAQSTNAIARAHEALRG</sequence>
<reference evidence="2" key="1">
    <citation type="submission" date="2017-01" db="EMBL/GenBank/DDBJ databases">
        <authorList>
            <person name="Varghese N."/>
            <person name="Submissions S."/>
        </authorList>
    </citation>
    <scope>NUCLEOTIDE SEQUENCE [LARGE SCALE GENOMIC DNA]</scope>
    <source>
        <strain evidence="2">DSM 29430</strain>
    </source>
</reference>
<accession>A0A1N7KFP7</accession>
<name>A0A1N7KFP7_9RHOB</name>